<dbReference type="Proteomes" id="UP001499852">
    <property type="component" value="Unassembled WGS sequence"/>
</dbReference>
<evidence type="ECO:0000256" key="5">
    <source>
        <dbReference type="PROSITE-ProRule" id="PRU10141"/>
    </source>
</evidence>
<dbReference type="PANTHER" id="PTHR43289">
    <property type="entry name" value="MITOGEN-ACTIVATED PROTEIN KINASE KINASE KINASE 20-RELATED"/>
    <property type="match status" value="1"/>
</dbReference>
<name>A0ABP9NZ35_9BACT</name>
<evidence type="ECO:0000313" key="9">
    <source>
        <dbReference type="Proteomes" id="UP001499852"/>
    </source>
</evidence>
<dbReference type="Pfam" id="PF00069">
    <property type="entry name" value="Pkinase"/>
    <property type="match status" value="1"/>
</dbReference>
<dbReference type="Gene3D" id="1.10.510.10">
    <property type="entry name" value="Transferase(Phosphotransferase) domain 1"/>
    <property type="match status" value="1"/>
</dbReference>
<dbReference type="InterPro" id="IPR017441">
    <property type="entry name" value="Protein_kinase_ATP_BS"/>
</dbReference>
<dbReference type="SUPFAM" id="SSF56112">
    <property type="entry name" value="Protein kinase-like (PK-like)"/>
    <property type="match status" value="1"/>
</dbReference>
<dbReference type="SUPFAM" id="SSF48452">
    <property type="entry name" value="TPR-like"/>
    <property type="match status" value="1"/>
</dbReference>
<dbReference type="CDD" id="cd14014">
    <property type="entry name" value="STKc_PknB_like"/>
    <property type="match status" value="1"/>
</dbReference>
<dbReference type="Gene3D" id="1.25.40.10">
    <property type="entry name" value="Tetratricopeptide repeat domain"/>
    <property type="match status" value="1"/>
</dbReference>
<dbReference type="InterPro" id="IPR011009">
    <property type="entry name" value="Kinase-like_dom_sf"/>
</dbReference>
<dbReference type="PROSITE" id="PS00108">
    <property type="entry name" value="PROTEIN_KINASE_ST"/>
    <property type="match status" value="1"/>
</dbReference>
<dbReference type="Gene3D" id="3.30.200.20">
    <property type="entry name" value="Phosphorylase Kinase, domain 1"/>
    <property type="match status" value="1"/>
</dbReference>
<dbReference type="PANTHER" id="PTHR43289:SF6">
    <property type="entry name" value="SERINE_THREONINE-PROTEIN KINASE NEKL-3"/>
    <property type="match status" value="1"/>
</dbReference>
<dbReference type="InterPro" id="IPR000719">
    <property type="entry name" value="Prot_kinase_dom"/>
</dbReference>
<evidence type="ECO:0000256" key="6">
    <source>
        <dbReference type="SAM" id="MobiDB-lite"/>
    </source>
</evidence>
<keyword evidence="4 5" id="KW-0067">ATP-binding</keyword>
<dbReference type="PROSITE" id="PS50011">
    <property type="entry name" value="PROTEIN_KINASE_DOM"/>
    <property type="match status" value="1"/>
</dbReference>
<protein>
    <recommendedName>
        <fullName evidence="7">Protein kinase domain-containing protein</fullName>
    </recommendedName>
</protein>
<feature type="binding site" evidence="5">
    <location>
        <position position="81"/>
    </location>
    <ligand>
        <name>ATP</name>
        <dbReference type="ChEBI" id="CHEBI:30616"/>
    </ligand>
</feature>
<dbReference type="SMART" id="SM00220">
    <property type="entry name" value="S_TKc"/>
    <property type="match status" value="1"/>
</dbReference>
<organism evidence="8 9">
    <name type="scientific">Prosthecobacter algae</name>
    <dbReference type="NCBI Taxonomy" id="1144682"/>
    <lineage>
        <taxon>Bacteria</taxon>
        <taxon>Pseudomonadati</taxon>
        <taxon>Verrucomicrobiota</taxon>
        <taxon>Verrucomicrobiia</taxon>
        <taxon>Verrucomicrobiales</taxon>
        <taxon>Verrucomicrobiaceae</taxon>
        <taxon>Prosthecobacter</taxon>
    </lineage>
</organism>
<evidence type="ECO:0000313" key="8">
    <source>
        <dbReference type="EMBL" id="GAA5136667.1"/>
    </source>
</evidence>
<accession>A0ABP9NZ35</accession>
<keyword evidence="2 5" id="KW-0547">Nucleotide-binding</keyword>
<evidence type="ECO:0000259" key="7">
    <source>
        <dbReference type="PROSITE" id="PS50011"/>
    </source>
</evidence>
<dbReference type="PROSITE" id="PS00107">
    <property type="entry name" value="PROTEIN_KINASE_ATP"/>
    <property type="match status" value="1"/>
</dbReference>
<dbReference type="InterPro" id="IPR011990">
    <property type="entry name" value="TPR-like_helical_dom_sf"/>
</dbReference>
<feature type="region of interest" description="Disordered" evidence="6">
    <location>
        <begin position="1160"/>
        <end position="1185"/>
    </location>
</feature>
<dbReference type="EMBL" id="BAABIA010000002">
    <property type="protein sequence ID" value="GAA5136667.1"/>
    <property type="molecule type" value="Genomic_DNA"/>
</dbReference>
<dbReference type="RefSeq" id="WP_345735471.1">
    <property type="nucleotide sequence ID" value="NZ_BAABIA010000002.1"/>
</dbReference>
<keyword evidence="1" id="KW-0808">Transferase</keyword>
<evidence type="ECO:0000256" key="3">
    <source>
        <dbReference type="ARBA" id="ARBA00022777"/>
    </source>
</evidence>
<proteinExistence type="predicted"/>
<gene>
    <name evidence="8" type="ORF">GCM10023213_12080</name>
</gene>
<keyword evidence="9" id="KW-1185">Reference proteome</keyword>
<feature type="domain" description="Protein kinase" evidence="7">
    <location>
        <begin position="52"/>
        <end position="315"/>
    </location>
</feature>
<reference evidence="9" key="1">
    <citation type="journal article" date="2019" name="Int. J. Syst. Evol. Microbiol.">
        <title>The Global Catalogue of Microorganisms (GCM) 10K type strain sequencing project: providing services to taxonomists for standard genome sequencing and annotation.</title>
        <authorList>
            <consortium name="The Broad Institute Genomics Platform"/>
            <consortium name="The Broad Institute Genome Sequencing Center for Infectious Disease"/>
            <person name="Wu L."/>
            <person name="Ma J."/>
        </authorList>
    </citation>
    <scope>NUCLEOTIDE SEQUENCE [LARGE SCALE GENOMIC DNA]</scope>
    <source>
        <strain evidence="9">JCM 18053</strain>
    </source>
</reference>
<sequence>MNPESSPHYEDEIPSFQSIVENDLGLAEAPQVKWQGPNLISDEVLVHLLPHYERWVFLGAGGMGVVYKAWHRELQRWAAIKFLTPRQCCDPRAVARFQNEAKVLAQLRHPNIVPVHDFGCQGDLAWLVMDFLDGVPLQVWAREKNRRPSEIARMMAKVARSVGVAHASGIVHRDLKPGNIMVLGEEPVLLDFGLAQKHTWQEDIRLTQEGELAGTVAYLAPEQVAPELGEPSPATDVHACGVMLYEMLAGRLPRAGLASQIITRLHEDDQPPRLRAAMKPVCKELDAICWHAMQKKPEARYANGISLAEDLERFLDGRPIRAKNPDLVDMAYLYLRRYPWVAAAGAVALAALALSAWSTHRMQWSQNKARLLSQINRQLTEAEWTPDRLALTDGLLNEMHRVDTVLERYLKENVLKRTHRRVVDLLEAPRLTEDETAQVPVLLRDLIARGHPESSALLKRWRARESAWQPLASLRPPITQLAGEVIFQAGAWDSRLGELRAQPKVPGQTWTTLMGKFDIEGSVELEAEFHETWQEAKTCGVNLILPVLGDIRFQVFHPARFATHLPKFENPGNAPVMAILSGKMPLAYAFLPQEVRASPHLILRCRYENGDLSFSVNGGEALRHTRIFELTRPLSKAQFSVLLPVESSLARFALRGRDVKAAASPLAKADDLFSIGKPQEALAIYEKYLNRADVKAECLYKYAACLEALQKQADAIATWAQVAQNQAEPWKSLAMFQIWRSHLIQGDMDSANAWFDLLMGTRPPEIVRMGIPASDLQLLNEHYQPITRSLNCLKVGPEDMAALDRAVRVQHFLGADDRQTAVRTAMAFHFAGRDQQARKLLTQAVTQVRPSAALPEMEMQRTLACLDQWAALGQGEADPVLRATVTSWLHALEGSQSSSRAIPCLEDLRHEMRTRPPLKAAHLDTLRQLTATPSLHARHRIEAWLLTGLVETDPALRKQAWLAAAQVEDAESATADNTQQRLHSEFVARCLAQNWTAAKAIEWMSTLLGKSRPLVTRGRWIGPIVQALAGDALAQALNQVLQSGRGQQLAKDYILRRRAARELAHETMELFLSALFAQGSQWPVENPHVQKCAQEIVSAFCRREFSEVALMQLFSLWSGVKNQATWDLLAGELKPALREPLATLLVRRYEVLGQPQAAAEFRAAPAEKEKPAPKTTRVTPEEFPD</sequence>
<dbReference type="InterPro" id="IPR008271">
    <property type="entry name" value="Ser/Thr_kinase_AS"/>
</dbReference>
<evidence type="ECO:0000256" key="4">
    <source>
        <dbReference type="ARBA" id="ARBA00022840"/>
    </source>
</evidence>
<evidence type="ECO:0000256" key="1">
    <source>
        <dbReference type="ARBA" id="ARBA00022679"/>
    </source>
</evidence>
<evidence type="ECO:0000256" key="2">
    <source>
        <dbReference type="ARBA" id="ARBA00022741"/>
    </source>
</evidence>
<comment type="caution">
    <text evidence="8">The sequence shown here is derived from an EMBL/GenBank/DDBJ whole genome shotgun (WGS) entry which is preliminary data.</text>
</comment>
<keyword evidence="3" id="KW-0418">Kinase</keyword>